<evidence type="ECO:0000256" key="1">
    <source>
        <dbReference type="ARBA" id="ARBA00004167"/>
    </source>
</evidence>
<name>A0A5A7R9X3_STRAF</name>
<gene>
    <name evidence="8" type="ORF">STAS_30631</name>
</gene>
<evidence type="ECO:0000313" key="9">
    <source>
        <dbReference type="Proteomes" id="UP000325081"/>
    </source>
</evidence>
<evidence type="ECO:0000259" key="7">
    <source>
        <dbReference type="PROSITE" id="PS51775"/>
    </source>
</evidence>
<keyword evidence="9" id="KW-1185">Reference proteome</keyword>
<evidence type="ECO:0000256" key="3">
    <source>
        <dbReference type="ARBA" id="ARBA00022989"/>
    </source>
</evidence>
<feature type="region of interest" description="Disordered" evidence="6">
    <location>
        <begin position="488"/>
        <end position="508"/>
    </location>
</feature>
<feature type="compositionally biased region" description="Basic and acidic residues" evidence="6">
    <location>
        <begin position="441"/>
        <end position="456"/>
    </location>
</feature>
<evidence type="ECO:0000256" key="6">
    <source>
        <dbReference type="SAM" id="MobiDB-lite"/>
    </source>
</evidence>
<feature type="domain" description="GTD-binding" evidence="7">
    <location>
        <begin position="304"/>
        <end position="402"/>
    </location>
</feature>
<comment type="caution">
    <text evidence="8">The sequence shown here is derived from an EMBL/GenBank/DDBJ whole genome shotgun (WGS) entry which is preliminary data.</text>
</comment>
<evidence type="ECO:0000256" key="2">
    <source>
        <dbReference type="ARBA" id="ARBA00022692"/>
    </source>
</evidence>
<feature type="compositionally biased region" description="Polar residues" evidence="6">
    <location>
        <begin position="418"/>
        <end position="437"/>
    </location>
</feature>
<evidence type="ECO:0000313" key="8">
    <source>
        <dbReference type="EMBL" id="GER53144.1"/>
    </source>
</evidence>
<dbReference type="PROSITE" id="PS51775">
    <property type="entry name" value="GTD_BINDING"/>
    <property type="match status" value="1"/>
</dbReference>
<keyword evidence="2" id="KW-0812">Transmembrane</keyword>
<accession>A0A5A7R9X3</accession>
<organism evidence="8 9">
    <name type="scientific">Striga asiatica</name>
    <name type="common">Asiatic witchweed</name>
    <name type="synonym">Buchnera asiatica</name>
    <dbReference type="NCBI Taxonomy" id="4170"/>
    <lineage>
        <taxon>Eukaryota</taxon>
        <taxon>Viridiplantae</taxon>
        <taxon>Streptophyta</taxon>
        <taxon>Embryophyta</taxon>
        <taxon>Tracheophyta</taxon>
        <taxon>Spermatophyta</taxon>
        <taxon>Magnoliopsida</taxon>
        <taxon>eudicotyledons</taxon>
        <taxon>Gunneridae</taxon>
        <taxon>Pentapetalae</taxon>
        <taxon>asterids</taxon>
        <taxon>lamiids</taxon>
        <taxon>Lamiales</taxon>
        <taxon>Orobanchaceae</taxon>
        <taxon>Buchnereae</taxon>
        <taxon>Striga</taxon>
    </lineage>
</organism>
<dbReference type="OrthoDB" id="10339787at2759"/>
<keyword evidence="5" id="KW-0175">Coiled coil</keyword>
<dbReference type="EMBL" id="BKCP01010514">
    <property type="protein sequence ID" value="GER53144.1"/>
    <property type="molecule type" value="Genomic_DNA"/>
</dbReference>
<dbReference type="InterPro" id="IPR007656">
    <property type="entry name" value="GTD-bd"/>
</dbReference>
<dbReference type="AlphaFoldDB" id="A0A5A7R9X3"/>
<dbReference type="InterPro" id="IPR039306">
    <property type="entry name" value="MYOB"/>
</dbReference>
<proteinExistence type="predicted"/>
<keyword evidence="4" id="KW-0472">Membrane</keyword>
<sequence length="572" mass="64372">MPVGPIKTFLVRAALEWAMAALLFAEGLLSLATRELARQLGLQAPCPICTRTNRYDESLCGVHKQDISSLTYCRTHDKLSDVRTMCRSCLLSDKDSSDYEKYNPLAGVLQKDSARVAADGDDLKSGVKEGIIPPDTAATTKCSCCGEIRRTRPSPLNCVGRRSMMSEKASCLSPHAAGRTDKWRGFESPRFRCSARNDSPRIKCSEGESPRIRYLEGDSSNVVDTQDKEDVIKATPTLLPPDSKDPKDDANRTPKLTRANKILALPLKSAPVSPIWVKRGIQKLTTDKEDEPNDTDPLLDMETDISNRMRRRIRLDHSSLMELYMELDEERNASNVAANNAMAMITRLQAEKAAVQMEALQYQRMMEEQAEYDEEALQAMQDLLEQKDDDINALMAKLEMYEEKFGVIEDDEDYQEMKSQSFVSFSENSASGSLNEGDSNESERVHNEKRVENRGENEEMLSLDFEGERLFLLGLLTDLEKKLYANEERNSSEANKIKNEDEGKDDKATLTREVSSIKERLRDIETDSGFLKHAAMALQKGDKGTKLLTEIAQNLRKIRQSMRSHSDINTVA</sequence>
<feature type="coiled-coil region" evidence="5">
    <location>
        <begin position="338"/>
        <end position="404"/>
    </location>
</feature>
<feature type="region of interest" description="Disordered" evidence="6">
    <location>
        <begin position="418"/>
        <end position="456"/>
    </location>
</feature>
<dbReference type="Pfam" id="PF04576">
    <property type="entry name" value="Zein-binding"/>
    <property type="match status" value="1"/>
</dbReference>
<evidence type="ECO:0000256" key="5">
    <source>
        <dbReference type="SAM" id="Coils"/>
    </source>
</evidence>
<dbReference type="GO" id="GO:0080115">
    <property type="term" value="F:myosin XI tail binding"/>
    <property type="evidence" value="ECO:0007669"/>
    <property type="project" value="UniProtKB-ARBA"/>
</dbReference>
<evidence type="ECO:0000256" key="4">
    <source>
        <dbReference type="ARBA" id="ARBA00023136"/>
    </source>
</evidence>
<comment type="subcellular location">
    <subcellularLocation>
        <location evidence="1">Membrane</location>
        <topology evidence="1">Single-pass membrane protein</topology>
    </subcellularLocation>
</comment>
<keyword evidence="3" id="KW-1133">Transmembrane helix</keyword>
<dbReference type="PANTHER" id="PTHR31448">
    <property type="entry name" value="MYOSIN-BINDING PROTEIN 2"/>
    <property type="match status" value="1"/>
</dbReference>
<dbReference type="PANTHER" id="PTHR31448:SF9">
    <property type="entry name" value="MYOSIN-BINDING PROTEIN 6-RELATED"/>
    <property type="match status" value="1"/>
</dbReference>
<dbReference type="Proteomes" id="UP000325081">
    <property type="component" value="Unassembled WGS sequence"/>
</dbReference>
<dbReference type="GO" id="GO:0016020">
    <property type="term" value="C:membrane"/>
    <property type="evidence" value="ECO:0007669"/>
    <property type="project" value="UniProtKB-SubCell"/>
</dbReference>
<reference evidence="9" key="1">
    <citation type="journal article" date="2019" name="Curr. Biol.">
        <title>Genome Sequence of Striga asiatica Provides Insight into the Evolution of Plant Parasitism.</title>
        <authorList>
            <person name="Yoshida S."/>
            <person name="Kim S."/>
            <person name="Wafula E.K."/>
            <person name="Tanskanen J."/>
            <person name="Kim Y.M."/>
            <person name="Honaas L."/>
            <person name="Yang Z."/>
            <person name="Spallek T."/>
            <person name="Conn C.E."/>
            <person name="Ichihashi Y."/>
            <person name="Cheong K."/>
            <person name="Cui S."/>
            <person name="Der J.P."/>
            <person name="Gundlach H."/>
            <person name="Jiao Y."/>
            <person name="Hori C."/>
            <person name="Ishida J.K."/>
            <person name="Kasahara H."/>
            <person name="Kiba T."/>
            <person name="Kim M.S."/>
            <person name="Koo N."/>
            <person name="Laohavisit A."/>
            <person name="Lee Y.H."/>
            <person name="Lumba S."/>
            <person name="McCourt P."/>
            <person name="Mortimer J.C."/>
            <person name="Mutuku J.M."/>
            <person name="Nomura T."/>
            <person name="Sasaki-Sekimoto Y."/>
            <person name="Seto Y."/>
            <person name="Wang Y."/>
            <person name="Wakatake T."/>
            <person name="Sakakibara H."/>
            <person name="Demura T."/>
            <person name="Yamaguchi S."/>
            <person name="Yoneyama K."/>
            <person name="Manabe R.I."/>
            <person name="Nelson D.C."/>
            <person name="Schulman A.H."/>
            <person name="Timko M.P."/>
            <person name="dePamphilis C.W."/>
            <person name="Choi D."/>
            <person name="Shirasu K."/>
        </authorList>
    </citation>
    <scope>NUCLEOTIDE SEQUENCE [LARGE SCALE GENOMIC DNA]</scope>
    <source>
        <strain evidence="9">cv. UVA1</strain>
    </source>
</reference>
<protein>
    <recommendedName>
        <fullName evidence="7">GTD-binding domain-containing protein</fullName>
    </recommendedName>
</protein>